<evidence type="ECO:0000256" key="1">
    <source>
        <dbReference type="SAM" id="MobiDB-lite"/>
    </source>
</evidence>
<dbReference type="eggNOG" id="ENOG5033VFI">
    <property type="taxonomic scope" value="Bacteria"/>
</dbReference>
<gene>
    <name evidence="3" type="ORF">C426_0859</name>
</gene>
<evidence type="ECO:0000313" key="4">
    <source>
        <dbReference type="Proteomes" id="UP000006787"/>
    </source>
</evidence>
<feature type="transmembrane region" description="Helical" evidence="2">
    <location>
        <begin position="260"/>
        <end position="282"/>
    </location>
</feature>
<feature type="region of interest" description="Disordered" evidence="1">
    <location>
        <begin position="1"/>
        <end position="26"/>
    </location>
</feature>
<feature type="transmembrane region" description="Helical" evidence="2">
    <location>
        <begin position="405"/>
        <end position="424"/>
    </location>
</feature>
<evidence type="ECO:0000313" key="3">
    <source>
        <dbReference type="EMBL" id="EKF51750.1"/>
    </source>
</evidence>
<feature type="compositionally biased region" description="Basic residues" evidence="1">
    <location>
        <begin position="1"/>
        <end position="15"/>
    </location>
</feature>
<reference evidence="3 4" key="1">
    <citation type="journal article" date="2012" name="J. Bacteriol.">
        <title>Genome Sequence of the Bacteriocin-Producing Strain Lactococcus garvieae DCC43.</title>
        <authorList>
            <person name="Gabrielsen C."/>
            <person name="Brede D.A."/>
            <person name="Hernandez P.E."/>
            <person name="Nes I.F."/>
            <person name="Diep D.B."/>
        </authorList>
    </citation>
    <scope>NUCLEOTIDE SEQUENCE [LARGE SCALE GENOMIC DNA]</scope>
    <source>
        <strain evidence="3 4">DCC43</strain>
    </source>
</reference>
<evidence type="ECO:0000256" key="2">
    <source>
        <dbReference type="SAM" id="Phobius"/>
    </source>
</evidence>
<dbReference type="RefSeq" id="WP_003135249.1">
    <property type="nucleotide sequence ID" value="NZ_AMQS01000010.1"/>
</dbReference>
<sequence>MNKRYGSRSSRRVQKKLNEQSEEFDETMIEEEAVDSIEEHGAYSRRSKIETDFKPTREKTPRLLLADWSFISLVSLLLSLTFYAFPLFNLQPVGVQSQYLYSGMAMQAGMVPYNDFWGTGGVIFYLINWVGHFGQTTWVLYLIQLLALLMSGVQVYRLISQRTRSRLAARITTAFTLVAIAGLAQGGTAPTLLALPFALWALQFLDRYLRQDSRDESFIFFGMSGALVLVISPIMTVLCLLSMLALLIFNIQNKRIGRGFYQLLAIILGVMLVGYSVAFYSLNAQVLYTSVEQSVIIPLTTLGFSGSFWMTLLKAVVFLLVFGLAANFVHGVRNIQKAGQTFIWQVLLLIGSIIVLAFVVFSQVFESSNLLAILPLLLLFVSDTLQDAVDQRQNIFKSYMRAKLFAPILALLFVVGAPLVSQWMNRQVFSEEQQIAQYVKSDTTTDDKVLAIAANKNINLRSHRVASLDSFPSYYPIGFHQNFDLVFANAKDKYVIVQSGQNLSSSVQETLKASYQKTDVGNIGQFSVYKKK</sequence>
<keyword evidence="2" id="KW-0472">Membrane</keyword>
<organism evidence="3 4">
    <name type="scientific">Lactococcus garvieae DCC43</name>
    <dbReference type="NCBI Taxonomy" id="1231377"/>
    <lineage>
        <taxon>Bacteria</taxon>
        <taxon>Bacillati</taxon>
        <taxon>Bacillota</taxon>
        <taxon>Bacilli</taxon>
        <taxon>Lactobacillales</taxon>
        <taxon>Streptococcaceae</taxon>
        <taxon>Lactococcus</taxon>
    </lineage>
</organism>
<feature type="transmembrane region" description="Helical" evidence="2">
    <location>
        <begin position="63"/>
        <end position="85"/>
    </location>
</feature>
<protein>
    <submittedName>
        <fullName evidence="3">Uncharacterized protein</fullName>
    </submittedName>
</protein>
<feature type="transmembrane region" description="Helical" evidence="2">
    <location>
        <begin position="308"/>
        <end position="329"/>
    </location>
</feature>
<dbReference type="AlphaFoldDB" id="K2PK43"/>
<dbReference type="Proteomes" id="UP000006787">
    <property type="component" value="Unassembled WGS sequence"/>
</dbReference>
<dbReference type="EMBL" id="AMQS01000010">
    <property type="protein sequence ID" value="EKF51750.1"/>
    <property type="molecule type" value="Genomic_DNA"/>
</dbReference>
<feature type="transmembrane region" description="Helical" evidence="2">
    <location>
        <begin position="341"/>
        <end position="361"/>
    </location>
</feature>
<comment type="caution">
    <text evidence="3">The sequence shown here is derived from an EMBL/GenBank/DDBJ whole genome shotgun (WGS) entry which is preliminary data.</text>
</comment>
<proteinExistence type="predicted"/>
<feature type="transmembrane region" description="Helical" evidence="2">
    <location>
        <begin position="218"/>
        <end position="248"/>
    </location>
</feature>
<feature type="transmembrane region" description="Helical" evidence="2">
    <location>
        <begin position="171"/>
        <end position="198"/>
    </location>
</feature>
<accession>K2PK43</accession>
<name>K2PK43_9LACT</name>
<keyword evidence="2" id="KW-1133">Transmembrane helix</keyword>
<dbReference type="PATRIC" id="fig|1231377.3.peg.861"/>
<keyword evidence="2" id="KW-0812">Transmembrane</keyword>
<feature type="transmembrane region" description="Helical" evidence="2">
    <location>
        <begin position="138"/>
        <end position="159"/>
    </location>
</feature>